<sequence>MPPMMPFDLSRFEGAPMVPPLFPYQMPPVGMPGMPIPPPPAPQPLATEAEDYELEMAAMASEMMQHGAYPQQPMIPQFAIQHQPMPPQTPTHMQAEEDDSDDNESVDPYMAAEIASVIHTLTTSQLIHVLSALKLFLNKSPKNAKRFLVNNPQLVYALLHAQYVLGNSDTFMLPLSSLDKHLANLNRKDRDVMARMDAENGAEEEDHDAELRSQSHTKRTLTPTDTTVGPVDVGLPPEGETQRTELPKRDQGKAGGANRRRDARSRVGNAPAPRRGGKANKENDSRNAGRPDNSYHQPTEAPQEELPPSMPQQEMEPSTVQPYEPHATPPQPAPLHAPMQMPVMAHVPLPRTIEEVMMEVQPAPPMLVEEVLKNTEILTNIQKATAAEMQSWPPEQRQQVLSIKLALHFRGISINL</sequence>
<comment type="caution">
    <text evidence="4">The sequence shown here is derived from an EMBL/GenBank/DDBJ whole genome shotgun (WGS) entry which is preliminary data.</text>
</comment>
<name>A0AAD9GHF3_BABDI</name>
<dbReference type="InterPro" id="IPR031721">
    <property type="entry name" value="Partial_CstF"/>
</dbReference>
<proteinExistence type="predicted"/>
<dbReference type="EMBL" id="JAHBMH010000024">
    <property type="protein sequence ID" value="KAK1938575.1"/>
    <property type="molecule type" value="Genomic_DNA"/>
</dbReference>
<feature type="compositionally biased region" description="Polar residues" evidence="1">
    <location>
        <begin position="311"/>
        <end position="321"/>
    </location>
</feature>
<feature type="compositionally biased region" description="Basic and acidic residues" evidence="1">
    <location>
        <begin position="279"/>
        <end position="289"/>
    </location>
</feature>
<dbReference type="GO" id="GO:0003729">
    <property type="term" value="F:mRNA binding"/>
    <property type="evidence" value="ECO:0007669"/>
    <property type="project" value="TreeGrafter"/>
</dbReference>
<reference evidence="4" key="1">
    <citation type="journal article" date="2014" name="Nucleic Acids Res.">
        <title>The evolutionary dynamics of variant antigen genes in Babesia reveal a history of genomic innovation underlying host-parasite interaction.</title>
        <authorList>
            <person name="Jackson A.P."/>
            <person name="Otto T.D."/>
            <person name="Darby A."/>
            <person name="Ramaprasad A."/>
            <person name="Xia D."/>
            <person name="Echaide I.E."/>
            <person name="Farber M."/>
            <person name="Gahlot S."/>
            <person name="Gamble J."/>
            <person name="Gupta D."/>
            <person name="Gupta Y."/>
            <person name="Jackson L."/>
            <person name="Malandrin L."/>
            <person name="Malas T.B."/>
            <person name="Moussa E."/>
            <person name="Nair M."/>
            <person name="Reid A.J."/>
            <person name="Sanders M."/>
            <person name="Sharma J."/>
            <person name="Tracey A."/>
            <person name="Quail M.A."/>
            <person name="Weir W."/>
            <person name="Wastling J.M."/>
            <person name="Hall N."/>
            <person name="Willadsen P."/>
            <person name="Lingelbach K."/>
            <person name="Shiels B."/>
            <person name="Tait A."/>
            <person name="Berriman M."/>
            <person name="Allred D.R."/>
            <person name="Pain A."/>
        </authorList>
    </citation>
    <scope>NUCLEOTIDE SEQUENCE</scope>
    <source>
        <strain evidence="4">1802A</strain>
    </source>
</reference>
<feature type="region of interest" description="Disordered" evidence="1">
    <location>
        <begin position="199"/>
        <end position="337"/>
    </location>
</feature>
<feature type="compositionally biased region" description="Basic and acidic residues" evidence="1">
    <location>
        <begin position="240"/>
        <end position="252"/>
    </location>
</feature>
<evidence type="ECO:0000259" key="3">
    <source>
        <dbReference type="Pfam" id="PF15861"/>
    </source>
</evidence>
<dbReference type="PANTHER" id="PTHR45735">
    <property type="entry name" value="CLEAVAGE STIMULATION FACTOR SUBUNIT 2"/>
    <property type="match status" value="1"/>
</dbReference>
<evidence type="ECO:0000259" key="2">
    <source>
        <dbReference type="Pfam" id="PF14327"/>
    </source>
</evidence>
<dbReference type="AlphaFoldDB" id="A0AAD9GHF3"/>
<dbReference type="InterPro" id="IPR025742">
    <property type="entry name" value="CSTF2_hinge"/>
</dbReference>
<feature type="region of interest" description="Disordered" evidence="1">
    <location>
        <begin position="83"/>
        <end position="105"/>
    </location>
</feature>
<dbReference type="Pfam" id="PF15861">
    <property type="entry name" value="partial_CstF"/>
    <property type="match status" value="1"/>
</dbReference>
<dbReference type="Proteomes" id="UP001195914">
    <property type="component" value="Unassembled WGS sequence"/>
</dbReference>
<accession>A0AAD9GHF3</accession>
<dbReference type="PANTHER" id="PTHR45735:SF2">
    <property type="entry name" value="CLEAVAGE STIMULATION FACTOR SUBUNIT 2"/>
    <property type="match status" value="1"/>
</dbReference>
<protein>
    <submittedName>
        <fullName evidence="4">Uncharacterized protein</fullName>
    </submittedName>
</protein>
<reference evidence="4" key="2">
    <citation type="submission" date="2021-05" db="EMBL/GenBank/DDBJ databases">
        <authorList>
            <person name="Pain A."/>
        </authorList>
    </citation>
    <scope>NUCLEOTIDE SEQUENCE</scope>
    <source>
        <strain evidence="4">1802A</strain>
    </source>
</reference>
<evidence type="ECO:0000256" key="1">
    <source>
        <dbReference type="SAM" id="MobiDB-lite"/>
    </source>
</evidence>
<feature type="compositionally biased region" description="Low complexity" evidence="1">
    <location>
        <begin position="220"/>
        <end position="235"/>
    </location>
</feature>
<organism evidence="4 5">
    <name type="scientific">Babesia divergens</name>
    <dbReference type="NCBI Taxonomy" id="32595"/>
    <lineage>
        <taxon>Eukaryota</taxon>
        <taxon>Sar</taxon>
        <taxon>Alveolata</taxon>
        <taxon>Apicomplexa</taxon>
        <taxon>Aconoidasida</taxon>
        <taxon>Piroplasmida</taxon>
        <taxon>Babesiidae</taxon>
        <taxon>Babesia</taxon>
    </lineage>
</organism>
<feature type="compositionally biased region" description="Acidic residues" evidence="1">
    <location>
        <begin position="96"/>
        <end position="105"/>
    </location>
</feature>
<feature type="domain" description="Partial cleavage stimulation factor" evidence="3">
    <location>
        <begin position="353"/>
        <end position="412"/>
    </location>
</feature>
<dbReference type="GO" id="GO:0005847">
    <property type="term" value="C:mRNA cleavage and polyadenylation specificity factor complex"/>
    <property type="evidence" value="ECO:0007669"/>
    <property type="project" value="TreeGrafter"/>
</dbReference>
<feature type="domain" description="Cleavage stimulation factor subunit 2 hinge" evidence="2">
    <location>
        <begin position="113"/>
        <end position="169"/>
    </location>
</feature>
<evidence type="ECO:0000313" key="5">
    <source>
        <dbReference type="Proteomes" id="UP001195914"/>
    </source>
</evidence>
<gene>
    <name evidence="4" type="ORF">X943_002406</name>
</gene>
<dbReference type="Gene3D" id="1.25.40.630">
    <property type="match status" value="1"/>
</dbReference>
<keyword evidence="5" id="KW-1185">Reference proteome</keyword>
<evidence type="ECO:0000313" key="4">
    <source>
        <dbReference type="EMBL" id="KAK1938575.1"/>
    </source>
</evidence>
<dbReference type="Pfam" id="PF14327">
    <property type="entry name" value="CSTF2_hinge"/>
    <property type="match status" value="1"/>
</dbReference>